<reference evidence="1" key="1">
    <citation type="journal article" date="2021" name="Genome Biol. Evol.">
        <title>The assembled and annotated genome of the fairy-ring fungus Marasmius oreades.</title>
        <authorList>
            <person name="Hiltunen M."/>
            <person name="Ament-Velasquez S.L."/>
            <person name="Johannesson H."/>
        </authorList>
    </citation>
    <scope>NUCLEOTIDE SEQUENCE</scope>
    <source>
        <strain evidence="1">03SP1</strain>
    </source>
</reference>
<dbReference type="KEGG" id="more:E1B28_005094"/>
<keyword evidence="2" id="KW-1185">Reference proteome</keyword>
<dbReference type="GeneID" id="66074170"/>
<accession>A0A9P7V059</accession>
<gene>
    <name evidence="1" type="ORF">E1B28_005094</name>
</gene>
<proteinExistence type="predicted"/>
<dbReference type="Proteomes" id="UP001049176">
    <property type="component" value="Chromosome 2"/>
</dbReference>
<dbReference type="RefSeq" id="XP_043014245.1">
    <property type="nucleotide sequence ID" value="XM_043149638.1"/>
</dbReference>
<protein>
    <submittedName>
        <fullName evidence="1">Uncharacterized protein</fullName>
    </submittedName>
</protein>
<evidence type="ECO:0000313" key="1">
    <source>
        <dbReference type="EMBL" id="KAG7097775.1"/>
    </source>
</evidence>
<sequence length="237" mass="26051">MSSNSTTSIPQESLLFAPMVDVSDAAITPAMLANLYSSKQLCTDAITLIKSRASFNEESAALLKALGESISSLQAVIDEKNSDIEQLKLDVKVREAHIEVGKKISEIHRKAAVEGQEKAQEANHEMMALKQVIQTVGQQDIVSKQGMARLEKEVSALQWKVGDLKSQAKQQQQSYTGLARRAGSLAREALRGRWGNAILMFRGVHQSLSKLRAEILSSFAHKNIISNRARVPVMRLS</sequence>
<organism evidence="1 2">
    <name type="scientific">Marasmius oreades</name>
    <name type="common">fairy-ring Marasmius</name>
    <dbReference type="NCBI Taxonomy" id="181124"/>
    <lineage>
        <taxon>Eukaryota</taxon>
        <taxon>Fungi</taxon>
        <taxon>Dikarya</taxon>
        <taxon>Basidiomycota</taxon>
        <taxon>Agaricomycotina</taxon>
        <taxon>Agaricomycetes</taxon>
        <taxon>Agaricomycetidae</taxon>
        <taxon>Agaricales</taxon>
        <taxon>Marasmiineae</taxon>
        <taxon>Marasmiaceae</taxon>
        <taxon>Marasmius</taxon>
    </lineage>
</organism>
<dbReference type="AlphaFoldDB" id="A0A9P7V059"/>
<dbReference type="EMBL" id="CM032182">
    <property type="protein sequence ID" value="KAG7097775.1"/>
    <property type="molecule type" value="Genomic_DNA"/>
</dbReference>
<evidence type="ECO:0000313" key="2">
    <source>
        <dbReference type="Proteomes" id="UP001049176"/>
    </source>
</evidence>
<name>A0A9P7V059_9AGAR</name>
<comment type="caution">
    <text evidence="1">The sequence shown here is derived from an EMBL/GenBank/DDBJ whole genome shotgun (WGS) entry which is preliminary data.</text>
</comment>